<dbReference type="InterPro" id="IPR010613">
    <property type="entry name" value="PES"/>
</dbReference>
<dbReference type="OrthoDB" id="10264910at2759"/>
<dbReference type="GO" id="GO:0070545">
    <property type="term" value="C:PeBoW complex"/>
    <property type="evidence" value="ECO:0007669"/>
    <property type="project" value="EnsemblFungi"/>
</dbReference>
<comment type="caution">
    <text evidence="7">The sequence shown here is derived from an EMBL/GenBank/DDBJ whole genome shotgun (WGS) entry which is preliminary data.</text>
</comment>
<dbReference type="InterPro" id="IPR036420">
    <property type="entry name" value="BRCT_dom_sf"/>
</dbReference>
<dbReference type="InterPro" id="IPR001357">
    <property type="entry name" value="BRCT_dom"/>
</dbReference>
<evidence type="ECO:0000256" key="2">
    <source>
        <dbReference type="ARBA" id="ARBA00022552"/>
    </source>
</evidence>
<keyword evidence="8" id="KW-1185">Reference proteome</keyword>
<dbReference type="EMBL" id="MTSL01000053">
    <property type="protein sequence ID" value="PJF19537.1"/>
    <property type="molecule type" value="Genomic_DNA"/>
</dbReference>
<comment type="similarity">
    <text evidence="4">Belongs to the pescadillo family.</text>
</comment>
<dbReference type="GO" id="GO:0005654">
    <property type="term" value="C:nucleoplasm"/>
    <property type="evidence" value="ECO:0007669"/>
    <property type="project" value="UniProtKB-SubCell"/>
</dbReference>
<evidence type="ECO:0000256" key="5">
    <source>
        <dbReference type="SAM" id="MobiDB-lite"/>
    </source>
</evidence>
<dbReference type="GO" id="GO:0043021">
    <property type="term" value="F:ribonucleoprotein complex binding"/>
    <property type="evidence" value="ECO:0007669"/>
    <property type="project" value="UniProtKB-UniRule"/>
</dbReference>
<evidence type="ECO:0000313" key="7">
    <source>
        <dbReference type="EMBL" id="PJF19537.1"/>
    </source>
</evidence>
<keyword evidence="1 4" id="KW-0690">Ribosome biogenesis</keyword>
<proteinExistence type="inferred from homology"/>
<protein>
    <recommendedName>
        <fullName evidence="4">Pescadillo homolog</fullName>
    </recommendedName>
    <alternativeName>
        <fullName evidence="4">Nucleolar protein 7 homolog</fullName>
    </alternativeName>
</protein>
<evidence type="ECO:0000259" key="6">
    <source>
        <dbReference type="PROSITE" id="PS50172"/>
    </source>
</evidence>
<accession>A0A2H9TP56</accession>
<dbReference type="PROSITE" id="PS50172">
    <property type="entry name" value="BRCT"/>
    <property type="match status" value="1"/>
</dbReference>
<keyword evidence="3 4" id="KW-0539">Nucleus</keyword>
<dbReference type="GO" id="GO:0000466">
    <property type="term" value="P:maturation of 5.8S rRNA from tricistronic rRNA transcript (SSU-rRNA, 5.8S rRNA, LSU-rRNA)"/>
    <property type="evidence" value="ECO:0007669"/>
    <property type="project" value="UniProtKB-UniRule"/>
</dbReference>
<evidence type="ECO:0000313" key="8">
    <source>
        <dbReference type="Proteomes" id="UP000240830"/>
    </source>
</evidence>
<dbReference type="HAMAP" id="MF_03028">
    <property type="entry name" value="Pescadillo"/>
    <property type="match status" value="1"/>
</dbReference>
<feature type="domain" description="BRCT" evidence="6">
    <location>
        <begin position="274"/>
        <end position="366"/>
    </location>
</feature>
<reference evidence="7 8" key="1">
    <citation type="submission" date="2016-10" db="EMBL/GenBank/DDBJ databases">
        <title>The genome of Paramicrosporidium saccamoebae is the missing link in understanding Cryptomycota and Microsporidia evolution.</title>
        <authorList>
            <person name="Quandt C.A."/>
            <person name="Beaudet D."/>
            <person name="Corsaro D."/>
            <person name="Michel R."/>
            <person name="Corradi N."/>
            <person name="James T."/>
        </authorList>
    </citation>
    <scope>NUCLEOTIDE SEQUENCE [LARGE SCALE GENOMIC DNA]</scope>
    <source>
        <strain evidence="7 8">KSL3</strain>
    </source>
</reference>
<gene>
    <name evidence="4" type="primary">NOP7</name>
    <name evidence="7" type="ORF">PSACC_00648</name>
</gene>
<feature type="region of interest" description="Disordered" evidence="5">
    <location>
        <begin position="370"/>
        <end position="397"/>
    </location>
</feature>
<dbReference type="Pfam" id="PF06732">
    <property type="entry name" value="Pescadillo_N"/>
    <property type="match status" value="1"/>
</dbReference>
<dbReference type="GO" id="GO:0000463">
    <property type="term" value="P:maturation of LSU-rRNA from tricistronic rRNA transcript (SSU-rRNA, 5.8S rRNA, LSU-rRNA)"/>
    <property type="evidence" value="ECO:0007669"/>
    <property type="project" value="UniProtKB-UniRule"/>
</dbReference>
<dbReference type="Proteomes" id="UP000240830">
    <property type="component" value="Unassembled WGS sequence"/>
</dbReference>
<feature type="region of interest" description="Disordered" evidence="5">
    <location>
        <begin position="427"/>
        <end position="464"/>
    </location>
</feature>
<feature type="compositionally biased region" description="Basic and acidic residues" evidence="5">
    <location>
        <begin position="442"/>
        <end position="464"/>
    </location>
</feature>
<sequence>MTGGQEGVAVEYVTRARAIKKLQLSLSDFRRLCILKGIYPRDPKHKNKIGSTATNKKTVYLLKDIQFLSHEPLLQKFRELKSFHRRIRKYMGKGEWAKIKSLEKNTKPVIKLDHLVRERYPSFVDALRDLDDPLSMLALFATLPRTNVDSHQADTSLKCAKLLREFESYVVATDSLKKAFISIKGIYYQAEILGQQVTWVVPHEFTTPVPVDVDFKVMLTFLEFYMTLMRFVNYRLFTRLGWEYPSQFIEEGQEVVFSSSFPEISLPDEIFPDGDHRLLSGKKIFVSREVPRKALCFVLQCLGATASFSQEDGTCPIQEDDPSLTHQIVDRPFLSKMFVEREYLQPQWVFDSLNTASLVDMTDYRLGATLPPHLSPFTSTEEDDLTDESEDETAEAVTADAPIVTKPAKKKKMQKVQKELAVSMLSKKRQKLYQKMQHSRQKRLDEKNNLKSKREAAATKVESQ</sequence>
<dbReference type="PANTHER" id="PTHR12221">
    <property type="entry name" value="PESCADILLO - RELATED"/>
    <property type="match status" value="1"/>
</dbReference>
<dbReference type="AlphaFoldDB" id="A0A2H9TP56"/>
<dbReference type="GO" id="GO:0030687">
    <property type="term" value="C:preribosome, large subunit precursor"/>
    <property type="evidence" value="ECO:0007669"/>
    <property type="project" value="UniProtKB-UniRule"/>
</dbReference>
<dbReference type="SUPFAM" id="SSF52113">
    <property type="entry name" value="BRCT domain"/>
    <property type="match status" value="1"/>
</dbReference>
<feature type="compositionally biased region" description="Basic residues" evidence="5">
    <location>
        <begin position="427"/>
        <end position="441"/>
    </location>
</feature>
<name>A0A2H9TP56_9FUNG</name>
<comment type="subcellular location">
    <subcellularLocation>
        <location evidence="4">Nucleus</location>
        <location evidence="4">Nucleolus</location>
    </subcellularLocation>
    <subcellularLocation>
        <location evidence="4">Nucleus</location>
        <location evidence="4">Nucleoplasm</location>
    </subcellularLocation>
</comment>
<evidence type="ECO:0000256" key="1">
    <source>
        <dbReference type="ARBA" id="ARBA00022517"/>
    </source>
</evidence>
<evidence type="ECO:0000256" key="3">
    <source>
        <dbReference type="ARBA" id="ARBA00023242"/>
    </source>
</evidence>
<dbReference type="GO" id="GO:0070180">
    <property type="term" value="F:large ribosomal subunit rRNA binding"/>
    <property type="evidence" value="ECO:0007669"/>
    <property type="project" value="EnsemblFungi"/>
</dbReference>
<keyword evidence="2 4" id="KW-0698">rRNA processing</keyword>
<dbReference type="STRING" id="1246581.A0A2H9TP56"/>
<comment type="function">
    <text evidence="4">Component of the NOP7 complex, which is required for maturation of the 25S and 5.8S ribosomal RNAs and formation of the 60S ribosome.</text>
</comment>
<dbReference type="GO" id="GO:0000462">
    <property type="term" value="P:maturation of SSU-rRNA from tricistronic rRNA transcript (SSU-rRNA, 5.8S rRNA, LSU-rRNA)"/>
    <property type="evidence" value="ECO:0007669"/>
    <property type="project" value="EnsemblFungi"/>
</dbReference>
<dbReference type="Gene3D" id="3.40.50.10190">
    <property type="entry name" value="BRCT domain"/>
    <property type="match status" value="1"/>
</dbReference>
<dbReference type="PANTHER" id="PTHR12221:SF6">
    <property type="entry name" value="PESCADILLO HOMOLOG"/>
    <property type="match status" value="1"/>
</dbReference>
<feature type="compositionally biased region" description="Acidic residues" evidence="5">
    <location>
        <begin position="380"/>
        <end position="394"/>
    </location>
</feature>
<evidence type="ECO:0000256" key="4">
    <source>
        <dbReference type="HAMAP-Rule" id="MF_03028"/>
    </source>
</evidence>
<dbReference type="SMART" id="SM00292">
    <property type="entry name" value="BRCT"/>
    <property type="match status" value="1"/>
</dbReference>
<organism evidence="7 8">
    <name type="scientific">Paramicrosporidium saccamoebae</name>
    <dbReference type="NCBI Taxonomy" id="1246581"/>
    <lineage>
        <taxon>Eukaryota</taxon>
        <taxon>Fungi</taxon>
        <taxon>Fungi incertae sedis</taxon>
        <taxon>Cryptomycota</taxon>
        <taxon>Cryptomycota incertae sedis</taxon>
        <taxon>Paramicrosporidium</taxon>
    </lineage>
</organism>
<comment type="subunit">
    <text evidence="4">Component of the NOP7 complex, composed of ERB1, NOP7 and YTM1. Within the NOP7 complex ERB1 appears to interact directly with NOP7 and YTM1. The NOP7 complex also associates with the 66S pre-ribosome.</text>
</comment>